<dbReference type="Proteomes" id="UP001213015">
    <property type="component" value="Unassembled WGS sequence"/>
</dbReference>
<proteinExistence type="predicted"/>
<protein>
    <submittedName>
        <fullName evidence="1">Uncharacterized protein</fullName>
    </submittedName>
</protein>
<dbReference type="AlphaFoldDB" id="A0AAP3GXZ6"/>
<name>A0AAP3GXZ6_9LACO</name>
<gene>
    <name evidence="1" type="ORF">L2422_05230</name>
</gene>
<evidence type="ECO:0000313" key="2">
    <source>
        <dbReference type="Proteomes" id="UP001213015"/>
    </source>
</evidence>
<reference evidence="1" key="1">
    <citation type="submission" date="2022-01" db="EMBL/GenBank/DDBJ databases">
        <title>VMRC isolate genome collection.</title>
        <authorList>
            <person name="France M."/>
            <person name="Rutt L."/>
            <person name="Humphrys M."/>
            <person name="Ravel J."/>
        </authorList>
    </citation>
    <scope>NUCLEOTIDE SEQUENCE</scope>
    <source>
        <strain evidence="1">C0127B5</strain>
    </source>
</reference>
<evidence type="ECO:0000313" key="1">
    <source>
        <dbReference type="EMBL" id="MCZ3844921.1"/>
    </source>
</evidence>
<organism evidence="1 2">
    <name type="scientific">Lactobacillus mulieris</name>
    <dbReference type="NCBI Taxonomy" id="2508708"/>
    <lineage>
        <taxon>Bacteria</taxon>
        <taxon>Bacillati</taxon>
        <taxon>Bacillota</taxon>
        <taxon>Bacilli</taxon>
        <taxon>Lactobacillales</taxon>
        <taxon>Lactobacillaceae</taxon>
        <taxon>Lactobacillus</taxon>
    </lineage>
</organism>
<sequence>MRLIDFLQVSKDLTGQTQFYLKQESQLLPLTKLSLTSTHCFLYSGTTPLTKDKIFNIIARTKNKQIELKIIINNHEFPVYGLQIIVDKKIAILM</sequence>
<dbReference type="GeneID" id="97459895"/>
<dbReference type="EMBL" id="JAKHLF010000007">
    <property type="protein sequence ID" value="MCZ3844921.1"/>
    <property type="molecule type" value="Genomic_DNA"/>
</dbReference>
<accession>A0AAP3GXZ6</accession>
<comment type="caution">
    <text evidence="1">The sequence shown here is derived from an EMBL/GenBank/DDBJ whole genome shotgun (WGS) entry which is preliminary data.</text>
</comment>
<dbReference type="RefSeq" id="WP_006587064.1">
    <property type="nucleotide sequence ID" value="NZ_CABMGH010000034.1"/>
</dbReference>